<protein>
    <submittedName>
        <fullName evidence="2">Uncharacterized protein</fullName>
    </submittedName>
</protein>
<comment type="caution">
    <text evidence="2">The sequence shown here is derived from an EMBL/GenBank/DDBJ whole genome shotgun (WGS) entry which is preliminary data.</text>
</comment>
<accession>A0ABU7CJI5</accession>
<name>A0ABU7CJI5_9TELE</name>
<evidence type="ECO:0000313" key="3">
    <source>
        <dbReference type="Proteomes" id="UP001345963"/>
    </source>
</evidence>
<feature type="region of interest" description="Disordered" evidence="1">
    <location>
        <begin position="48"/>
        <end position="69"/>
    </location>
</feature>
<evidence type="ECO:0000256" key="1">
    <source>
        <dbReference type="SAM" id="MobiDB-lite"/>
    </source>
</evidence>
<dbReference type="Proteomes" id="UP001345963">
    <property type="component" value="Unassembled WGS sequence"/>
</dbReference>
<gene>
    <name evidence="2" type="ORF">ATANTOWER_029502</name>
</gene>
<evidence type="ECO:0000313" key="2">
    <source>
        <dbReference type="EMBL" id="MED6262916.1"/>
    </source>
</evidence>
<keyword evidence="3" id="KW-1185">Reference proteome</keyword>
<proteinExistence type="predicted"/>
<sequence>MEAGASTMAADTGGEDDKEPTLRDLTGILQAFMGQQEAREFHLLQMEVQARTSPLPEPSSTNPETQDDYEDVQRAQVISAPVNISSELQLPVDGQKQTGFFGLFLSLRVRQEVPMFI</sequence>
<dbReference type="EMBL" id="JAHUTI010096157">
    <property type="protein sequence ID" value="MED6262916.1"/>
    <property type="molecule type" value="Genomic_DNA"/>
</dbReference>
<reference evidence="2 3" key="1">
    <citation type="submission" date="2021-07" db="EMBL/GenBank/DDBJ databases">
        <authorList>
            <person name="Palmer J.M."/>
        </authorList>
    </citation>
    <scope>NUCLEOTIDE SEQUENCE [LARGE SCALE GENOMIC DNA]</scope>
    <source>
        <strain evidence="2 3">AT_MEX2019</strain>
        <tissue evidence="2">Muscle</tissue>
    </source>
</reference>
<organism evidence="2 3">
    <name type="scientific">Ataeniobius toweri</name>
    <dbReference type="NCBI Taxonomy" id="208326"/>
    <lineage>
        <taxon>Eukaryota</taxon>
        <taxon>Metazoa</taxon>
        <taxon>Chordata</taxon>
        <taxon>Craniata</taxon>
        <taxon>Vertebrata</taxon>
        <taxon>Euteleostomi</taxon>
        <taxon>Actinopterygii</taxon>
        <taxon>Neopterygii</taxon>
        <taxon>Teleostei</taxon>
        <taxon>Neoteleostei</taxon>
        <taxon>Acanthomorphata</taxon>
        <taxon>Ovalentaria</taxon>
        <taxon>Atherinomorphae</taxon>
        <taxon>Cyprinodontiformes</taxon>
        <taxon>Goodeidae</taxon>
        <taxon>Ataeniobius</taxon>
    </lineage>
</organism>
<feature type="region of interest" description="Disordered" evidence="1">
    <location>
        <begin position="1"/>
        <end position="21"/>
    </location>
</feature>